<dbReference type="PANTHER" id="PTHR42655">
    <property type="entry name" value="GLYCOGEN PHOSPHORYLASE"/>
    <property type="match status" value="1"/>
</dbReference>
<dbReference type="Pfam" id="PF11897">
    <property type="entry name" value="DUF3417"/>
    <property type="match status" value="1"/>
</dbReference>
<dbReference type="OrthoDB" id="9760804at2"/>
<comment type="caution">
    <text evidence="6">The sequence shown here is derived from an EMBL/GenBank/DDBJ whole genome shotgun (WGS) entry which is preliminary data.</text>
</comment>
<dbReference type="STRING" id="1134406.ADN00_01960"/>
<sequence>MEKFRREIPNHFDLPTPLSRLGELAYNLWWVWNADDQRIFGMLDPILWETTNHNPVELLRKVDRARLDRAAQNPRYVERYQRALQHFDRHMQRTDTWSDVDCEPLSKDWVAYFSFEFGLHESVPVYAGGLGVLSGDHLKEASELGMNLVGVGFIYNQGYFDQHITEDGWQETRNHFLDFHNMPIISIVDENGQPVKISVTLQDREVWARVWSIQIGRIPLFLLDTNVEENNLADRQLSARLYSNDPEARVSQEILLGIGGVRMLRKLGYDPKAWHMNEGHSAFMVLERMRELIEAGKSFEEAGEIVRKSSVFTTHTPVPAGNDQFPVWLVDKYFYQYWPKLGLDRDQFVNLAKQAQPWGETFSMPVLALRFSRYSNGVSKLHGEVSREMWNFLWPEKKVDEVPITSITNGVQNGTFLARRMRELFNKHLGADWYEHLDDPALWDGVDQIPDEELWEVRRHLKRKLMMFANRRIRRQWLAGQIHPVQAIAGGALLEPYSLTIGFARRFATYKRGYLIFRDMERLLRIINNAERPVQIVFAGKAHPADEPGKLIIQQVYRAVKDAKTGGRLIFMENYDMNVARYLVQGVDIWLNTPRRPNEASGTSGMKAAINGALNFSILDGWWAEGYNGMNGWAIGDGKTYTDHNLQDDADAESLYSTLENEIVPMYYSGRVGDNLSSEWIKRVKSSIKTCSWQFSMKRMLKEYANWSYRPILEEED</sequence>
<dbReference type="GO" id="GO:0030170">
    <property type="term" value="F:pyridoxal phosphate binding"/>
    <property type="evidence" value="ECO:0007669"/>
    <property type="project" value="InterPro"/>
</dbReference>
<evidence type="ECO:0000313" key="6">
    <source>
        <dbReference type="EMBL" id="KPL80060.1"/>
    </source>
</evidence>
<dbReference type="EMBL" id="LGCL01000007">
    <property type="protein sequence ID" value="KPL80060.1"/>
    <property type="molecule type" value="Genomic_DNA"/>
</dbReference>
<dbReference type="GO" id="GO:0005975">
    <property type="term" value="P:carbohydrate metabolic process"/>
    <property type="evidence" value="ECO:0007669"/>
    <property type="project" value="InterPro"/>
</dbReference>
<dbReference type="PATRIC" id="fig|1134406.4.peg.2318"/>
<evidence type="ECO:0000256" key="1">
    <source>
        <dbReference type="ARBA" id="ARBA00001275"/>
    </source>
</evidence>
<keyword evidence="7" id="KW-1185">Reference proteome</keyword>
<dbReference type="Pfam" id="PF00343">
    <property type="entry name" value="Phosphorylase"/>
    <property type="match status" value="1"/>
</dbReference>
<dbReference type="InterPro" id="IPR011834">
    <property type="entry name" value="Agluc_phsphrylas"/>
</dbReference>
<gene>
    <name evidence="6" type="ORF">ADN00_01960</name>
</gene>
<dbReference type="Gene3D" id="3.40.50.2000">
    <property type="entry name" value="Glycogen Phosphorylase B"/>
    <property type="match status" value="3"/>
</dbReference>
<feature type="modified residue" description="N6-(pyridoxal phosphate)lysine" evidence="4">
    <location>
        <position position="607"/>
    </location>
</feature>
<keyword evidence="3" id="KW-0021">Allosteric enzyme</keyword>
<reference evidence="6 7" key="1">
    <citation type="submission" date="2015-07" db="EMBL/GenBank/DDBJ databases">
        <title>Genome sequence of Ornatilinea apprima DSM 23815.</title>
        <authorList>
            <person name="Hemp J."/>
            <person name="Ward L.M."/>
            <person name="Pace L.A."/>
            <person name="Fischer W.W."/>
        </authorList>
    </citation>
    <scope>NUCLEOTIDE SEQUENCE [LARGE SCALE GENOMIC DNA]</scope>
    <source>
        <strain evidence="6 7">P3M-1</strain>
    </source>
</reference>
<comment type="catalytic activity">
    <reaction evidence="1">
        <text>[(1-&gt;4)-alpha-D-glucosyl](n) + phosphate = [(1-&gt;4)-alpha-D-glucosyl](n-1) + alpha-D-glucose 1-phosphate</text>
        <dbReference type="Rhea" id="RHEA:41732"/>
        <dbReference type="Rhea" id="RHEA-COMP:9584"/>
        <dbReference type="Rhea" id="RHEA-COMP:9586"/>
        <dbReference type="ChEBI" id="CHEBI:15444"/>
        <dbReference type="ChEBI" id="CHEBI:43474"/>
        <dbReference type="ChEBI" id="CHEBI:58601"/>
        <dbReference type="EC" id="2.4.1.1"/>
    </reaction>
</comment>
<dbReference type="AlphaFoldDB" id="A0A0P6XCE3"/>
<proteinExistence type="inferred from homology"/>
<dbReference type="PANTHER" id="PTHR42655:SF1">
    <property type="entry name" value="GLYCOGEN PHOSPHORYLASE"/>
    <property type="match status" value="1"/>
</dbReference>
<comment type="similarity">
    <text evidence="2">Belongs to the glycogen phosphorylase family.</text>
</comment>
<keyword evidence="4" id="KW-0663">Pyridoxal phosphate</keyword>
<accession>A0A0P6XCE3</accession>
<dbReference type="RefSeq" id="WP_075061283.1">
    <property type="nucleotide sequence ID" value="NZ_LGCL01000007.1"/>
</dbReference>
<evidence type="ECO:0000256" key="4">
    <source>
        <dbReference type="PIRSR" id="PIRSR000460-1"/>
    </source>
</evidence>
<name>A0A0P6XCE3_9CHLR</name>
<dbReference type="SUPFAM" id="SSF53756">
    <property type="entry name" value="UDP-Glycosyltransferase/glycogen phosphorylase"/>
    <property type="match status" value="1"/>
</dbReference>
<evidence type="ECO:0000256" key="3">
    <source>
        <dbReference type="ARBA" id="ARBA00022533"/>
    </source>
</evidence>
<protein>
    <submittedName>
        <fullName evidence="6">Alpha-glucan phosphorylase</fullName>
    </submittedName>
</protein>
<evidence type="ECO:0000313" key="7">
    <source>
        <dbReference type="Proteomes" id="UP000050417"/>
    </source>
</evidence>
<dbReference type="PIRSF" id="PIRSF000460">
    <property type="entry name" value="Pprylas_GlgP"/>
    <property type="match status" value="1"/>
</dbReference>
<feature type="domain" description="DUF3417" evidence="5">
    <location>
        <begin position="14"/>
        <end position="122"/>
    </location>
</feature>
<dbReference type="InterPro" id="IPR024517">
    <property type="entry name" value="Glycogen_phosphorylase_DUF3417"/>
</dbReference>
<dbReference type="InterPro" id="IPR000811">
    <property type="entry name" value="Glyco_trans_35"/>
</dbReference>
<evidence type="ECO:0000256" key="2">
    <source>
        <dbReference type="ARBA" id="ARBA00006047"/>
    </source>
</evidence>
<evidence type="ECO:0000259" key="5">
    <source>
        <dbReference type="Pfam" id="PF11897"/>
    </source>
</evidence>
<dbReference type="GO" id="GO:0008184">
    <property type="term" value="F:glycogen phosphorylase activity"/>
    <property type="evidence" value="ECO:0007669"/>
    <property type="project" value="InterPro"/>
</dbReference>
<dbReference type="InterPro" id="IPR052182">
    <property type="entry name" value="Glycogen/Maltodextrin_Phosph"/>
</dbReference>
<organism evidence="6 7">
    <name type="scientific">Ornatilinea apprima</name>
    <dbReference type="NCBI Taxonomy" id="1134406"/>
    <lineage>
        <taxon>Bacteria</taxon>
        <taxon>Bacillati</taxon>
        <taxon>Chloroflexota</taxon>
        <taxon>Anaerolineae</taxon>
        <taxon>Anaerolineales</taxon>
        <taxon>Anaerolineaceae</taxon>
        <taxon>Ornatilinea</taxon>
    </lineage>
</organism>
<dbReference type="NCBIfam" id="TIGR02094">
    <property type="entry name" value="more_P_ylases"/>
    <property type="match status" value="1"/>
</dbReference>
<dbReference type="Proteomes" id="UP000050417">
    <property type="component" value="Unassembled WGS sequence"/>
</dbReference>